<comment type="caution">
    <text evidence="1">The sequence shown here is derived from an EMBL/GenBank/DDBJ whole genome shotgun (WGS) entry which is preliminary data.</text>
</comment>
<accession>X0W5B7</accession>
<sequence length="33" mass="3967">KNKDGYNGDEQETFFRRLYSHFFLPKVSQKSLS</sequence>
<proteinExistence type="predicted"/>
<gene>
    <name evidence="1" type="ORF">S01H1_48022</name>
</gene>
<evidence type="ECO:0000313" key="1">
    <source>
        <dbReference type="EMBL" id="GAG26069.1"/>
    </source>
</evidence>
<dbReference type="AlphaFoldDB" id="X0W5B7"/>
<name>X0W5B7_9ZZZZ</name>
<dbReference type="EMBL" id="BARS01030819">
    <property type="protein sequence ID" value="GAG26069.1"/>
    <property type="molecule type" value="Genomic_DNA"/>
</dbReference>
<reference evidence="1" key="1">
    <citation type="journal article" date="2014" name="Front. Microbiol.">
        <title>High frequency of phylogenetically diverse reductive dehalogenase-homologous genes in deep subseafloor sedimentary metagenomes.</title>
        <authorList>
            <person name="Kawai M."/>
            <person name="Futagami T."/>
            <person name="Toyoda A."/>
            <person name="Takaki Y."/>
            <person name="Nishi S."/>
            <person name="Hori S."/>
            <person name="Arai W."/>
            <person name="Tsubouchi T."/>
            <person name="Morono Y."/>
            <person name="Uchiyama I."/>
            <person name="Ito T."/>
            <person name="Fujiyama A."/>
            <person name="Inagaki F."/>
            <person name="Takami H."/>
        </authorList>
    </citation>
    <scope>NUCLEOTIDE SEQUENCE</scope>
    <source>
        <strain evidence="1">Expedition CK06-06</strain>
    </source>
</reference>
<organism evidence="1">
    <name type="scientific">marine sediment metagenome</name>
    <dbReference type="NCBI Taxonomy" id="412755"/>
    <lineage>
        <taxon>unclassified sequences</taxon>
        <taxon>metagenomes</taxon>
        <taxon>ecological metagenomes</taxon>
    </lineage>
</organism>
<feature type="non-terminal residue" evidence="1">
    <location>
        <position position="1"/>
    </location>
</feature>
<protein>
    <submittedName>
        <fullName evidence="1">Uncharacterized protein</fullName>
    </submittedName>
</protein>